<name>D3BL13_HETP5</name>
<gene>
    <name evidence="1" type="ORF">PPL_09245</name>
</gene>
<keyword evidence="2" id="KW-1185">Reference proteome</keyword>
<dbReference type="InterPro" id="IPR016024">
    <property type="entry name" value="ARM-type_fold"/>
</dbReference>
<evidence type="ECO:0000313" key="1">
    <source>
        <dbReference type="EMBL" id="EFA78593.1"/>
    </source>
</evidence>
<dbReference type="EMBL" id="ADBJ01000038">
    <property type="protein sequence ID" value="EFA78593.1"/>
    <property type="molecule type" value="Genomic_DNA"/>
</dbReference>
<dbReference type="Proteomes" id="UP000001396">
    <property type="component" value="Unassembled WGS sequence"/>
</dbReference>
<dbReference type="RefSeq" id="XP_020430717.1">
    <property type="nucleotide sequence ID" value="XM_020580042.1"/>
</dbReference>
<reference evidence="1 2" key="1">
    <citation type="journal article" date="2011" name="Genome Res.">
        <title>Phylogeny-wide analysis of social amoeba genomes highlights ancient origins for complex intercellular communication.</title>
        <authorList>
            <person name="Heidel A.J."/>
            <person name="Lawal H.M."/>
            <person name="Felder M."/>
            <person name="Schilde C."/>
            <person name="Helps N.R."/>
            <person name="Tunggal B."/>
            <person name="Rivero F."/>
            <person name="John U."/>
            <person name="Schleicher M."/>
            <person name="Eichinger L."/>
            <person name="Platzer M."/>
            <person name="Noegel A.A."/>
            <person name="Schaap P."/>
            <person name="Gloeckner G."/>
        </authorList>
    </citation>
    <scope>NUCLEOTIDE SEQUENCE [LARGE SCALE GENOMIC DNA]</scope>
    <source>
        <strain evidence="2">ATCC 26659 / Pp 5 / PN500</strain>
    </source>
</reference>
<organism evidence="1 2">
    <name type="scientific">Heterostelium pallidum (strain ATCC 26659 / Pp 5 / PN500)</name>
    <name type="common">Cellular slime mold</name>
    <name type="synonym">Polysphondylium pallidum</name>
    <dbReference type="NCBI Taxonomy" id="670386"/>
    <lineage>
        <taxon>Eukaryota</taxon>
        <taxon>Amoebozoa</taxon>
        <taxon>Evosea</taxon>
        <taxon>Eumycetozoa</taxon>
        <taxon>Dictyostelia</taxon>
        <taxon>Acytosteliales</taxon>
        <taxon>Acytosteliaceae</taxon>
        <taxon>Heterostelium</taxon>
    </lineage>
</organism>
<dbReference type="InParanoid" id="D3BL13"/>
<accession>D3BL13</accession>
<dbReference type="AlphaFoldDB" id="D3BL13"/>
<dbReference type="GeneID" id="31364720"/>
<proteinExistence type="predicted"/>
<protein>
    <submittedName>
        <fullName evidence="1">Uncharacterized protein</fullName>
    </submittedName>
</protein>
<dbReference type="SUPFAM" id="SSF48371">
    <property type="entry name" value="ARM repeat"/>
    <property type="match status" value="1"/>
</dbReference>
<sequence>MYWTIVIVIIIVVITILFKWKSLSSIPLDHLLKQLQKADTSDSIRKSLLQKIHNGQINTLFDNSIPESINILEQQLIPLLYIKMNTFTGENLTNYKETLDILVRTKAIPKLLYLIAKENEPSNILKIVECITRFVQLGDNVILFNHINAIDTIFDVLKRWESNIDIVEQSLNLSLSAIHRDNAIDRISDKQQQEYIKDALTEKEETESLFNQYIELGILSSLSKYLSHFNHLNIDRINLLNTFEIVYKLLLDHKEERYVHHIIDIGMVEQYKRYYSNYKDEKYIEDITVSIIRGLEQLIESGDERSIDSIYNTVALKPIITHCLKGDLPNHQDTQDSILYIVGDVVTFVVSRALKNNNPNDLTNLLDLAVIEYLCNSYTLYQQSDPQYHYIEFIFKVISPLHRKHPELIKDRINRFNININSSLLSLLKE</sequence>
<comment type="caution">
    <text evidence="1">The sequence shown here is derived from an EMBL/GenBank/DDBJ whole genome shotgun (WGS) entry which is preliminary data.</text>
</comment>
<evidence type="ECO:0000313" key="2">
    <source>
        <dbReference type="Proteomes" id="UP000001396"/>
    </source>
</evidence>